<keyword evidence="3" id="KW-0547">Nucleotide-binding</keyword>
<proteinExistence type="predicted"/>
<dbReference type="EC" id="6.1.1.11" evidence="1"/>
<evidence type="ECO:0000256" key="6">
    <source>
        <dbReference type="ARBA" id="ARBA00031113"/>
    </source>
</evidence>
<feature type="binding site" evidence="9">
    <location>
        <begin position="321"/>
        <end position="323"/>
    </location>
    <ligand>
        <name>ATP</name>
        <dbReference type="ChEBI" id="CHEBI:30616"/>
    </ligand>
</feature>
<feature type="domain" description="Aminoacyl-transfer RNA synthetases class-II family profile" evidence="12">
    <location>
        <begin position="236"/>
        <end position="496"/>
    </location>
</feature>
<dbReference type="GO" id="GO:0006434">
    <property type="term" value="P:seryl-tRNA aminoacylation"/>
    <property type="evidence" value="ECO:0007669"/>
    <property type="project" value="InterPro"/>
</dbReference>
<evidence type="ECO:0000256" key="3">
    <source>
        <dbReference type="ARBA" id="ARBA00022741"/>
    </source>
</evidence>
<organism evidence="13 14">
    <name type="scientific">Suillus luteus UH-Slu-Lm8-n1</name>
    <dbReference type="NCBI Taxonomy" id="930992"/>
    <lineage>
        <taxon>Eukaryota</taxon>
        <taxon>Fungi</taxon>
        <taxon>Dikarya</taxon>
        <taxon>Basidiomycota</taxon>
        <taxon>Agaricomycotina</taxon>
        <taxon>Agaricomycetes</taxon>
        <taxon>Agaricomycetidae</taxon>
        <taxon>Boletales</taxon>
        <taxon>Suillineae</taxon>
        <taxon>Suillaceae</taxon>
        <taxon>Suillus</taxon>
    </lineage>
</organism>
<dbReference type="InterPro" id="IPR045864">
    <property type="entry name" value="aa-tRNA-synth_II/BPL/LPL"/>
</dbReference>
<dbReference type="InParanoid" id="A0A0D0ABD2"/>
<dbReference type="Pfam" id="PF00587">
    <property type="entry name" value="tRNA-synt_2b"/>
    <property type="match status" value="1"/>
</dbReference>
<keyword evidence="4 9" id="KW-0067">ATP-binding</keyword>
<evidence type="ECO:0000256" key="11">
    <source>
        <dbReference type="SAM" id="MobiDB-lite"/>
    </source>
</evidence>
<dbReference type="SUPFAM" id="SSF46589">
    <property type="entry name" value="tRNA-binding arm"/>
    <property type="match status" value="1"/>
</dbReference>
<keyword evidence="10" id="KW-0175">Coiled coil</keyword>
<dbReference type="InterPro" id="IPR002314">
    <property type="entry name" value="aa-tRNA-synt_IIb"/>
</dbReference>
<feature type="coiled-coil region" evidence="10">
    <location>
        <begin position="119"/>
        <end position="146"/>
    </location>
</feature>
<dbReference type="PRINTS" id="PR00981">
    <property type="entry name" value="TRNASYNTHSER"/>
</dbReference>
<dbReference type="EMBL" id="KN835145">
    <property type="protein sequence ID" value="KIK47585.1"/>
    <property type="molecule type" value="Genomic_DNA"/>
</dbReference>
<reference evidence="14" key="2">
    <citation type="submission" date="2015-01" db="EMBL/GenBank/DDBJ databases">
        <title>Evolutionary Origins and Diversification of the Mycorrhizal Mutualists.</title>
        <authorList>
            <consortium name="DOE Joint Genome Institute"/>
            <consortium name="Mycorrhizal Genomics Consortium"/>
            <person name="Kohler A."/>
            <person name="Kuo A."/>
            <person name="Nagy L.G."/>
            <person name="Floudas D."/>
            <person name="Copeland A."/>
            <person name="Barry K.W."/>
            <person name="Cichocki N."/>
            <person name="Veneault-Fourrey C."/>
            <person name="LaButti K."/>
            <person name="Lindquist E.A."/>
            <person name="Lipzen A."/>
            <person name="Lundell T."/>
            <person name="Morin E."/>
            <person name="Murat C."/>
            <person name="Riley R."/>
            <person name="Ohm R."/>
            <person name="Sun H."/>
            <person name="Tunlid A."/>
            <person name="Henrissat B."/>
            <person name="Grigoriev I.V."/>
            <person name="Hibbett D.S."/>
            <person name="Martin F."/>
        </authorList>
    </citation>
    <scope>NUCLEOTIDE SEQUENCE [LARGE SCALE GENOMIC DNA]</scope>
    <source>
        <strain evidence="14">UH-Slu-Lm8-n1</strain>
    </source>
</reference>
<feature type="binding site" evidence="8">
    <location>
        <position position="321"/>
    </location>
    <ligand>
        <name>L-serine</name>
        <dbReference type="ChEBI" id="CHEBI:33384"/>
    </ligand>
</feature>
<evidence type="ECO:0000256" key="5">
    <source>
        <dbReference type="ARBA" id="ARBA00023146"/>
    </source>
</evidence>
<feature type="binding site" evidence="8">
    <location>
        <position position="344"/>
    </location>
    <ligand>
        <name>L-serine</name>
        <dbReference type="ChEBI" id="CHEBI:33384"/>
    </ligand>
</feature>
<evidence type="ECO:0000256" key="1">
    <source>
        <dbReference type="ARBA" id="ARBA00012840"/>
    </source>
</evidence>
<dbReference type="NCBIfam" id="TIGR00414">
    <property type="entry name" value="serS"/>
    <property type="match status" value="1"/>
</dbReference>
<dbReference type="PANTHER" id="PTHR11778">
    <property type="entry name" value="SERYL-TRNA SYNTHETASE"/>
    <property type="match status" value="1"/>
</dbReference>
<sequence length="508" mass="56065">MSSSLLRSLSHCFQRQHFNFVSQYGPRGSRFLSVKAPEVHPVTTILPKPRLDYRTISESIVYRSHNAFNRKAPLPIGALQSVVRHYDEQKRLSSELGLKRHARSKLGENMRKIKDPAEKQAILEEAKLLKAEVTDLEQKLVTVEDILLGLALQIPNDTHPDVPLGPEEAAVVLSTHGSDPIAASGKRDHMDIGRALGILDFEAGATVTGSSWYYLLGEAALLEMALINYALSIALKHGFRFVTTPDVVRADIALRCGFQPRDQNADPPVSQMYHIASSNPSHPELVLSGTAEIPLGGMFSNQIFTEQVLPLKVVGLGRSFRAEAGARGADTRGLYRVHQFSKLELFVVCSEDASDQAMEELRSVQTEIFEGLKFPFRVLDMPTEELGASAYRKYDMEAWMPGRGSWGEISSTSNCTDYQARRLHIRYRRSSSTPKHTPPSSSSSSTLSAPAIPFAHTLNGTAAAIPRLIVALIENGAKFDEEGKPVGLDLPSTLKPFWHGTSSIIRWT</sequence>
<dbReference type="InterPro" id="IPR006195">
    <property type="entry name" value="aa-tRNA-synth_II"/>
</dbReference>
<keyword evidence="5" id="KW-0030">Aminoacyl-tRNA synthetase</keyword>
<dbReference type="InterPro" id="IPR010978">
    <property type="entry name" value="tRNA-bd_arm"/>
</dbReference>
<evidence type="ECO:0000256" key="4">
    <source>
        <dbReference type="ARBA" id="ARBA00022840"/>
    </source>
</evidence>
<dbReference type="STRING" id="930992.A0A0D0ABD2"/>
<dbReference type="PIRSF" id="PIRSF001529">
    <property type="entry name" value="Ser-tRNA-synth_IIa"/>
    <property type="match status" value="1"/>
</dbReference>
<name>A0A0D0ABD2_9AGAM</name>
<dbReference type="UniPathway" id="UPA00906">
    <property type="reaction ID" value="UER00895"/>
</dbReference>
<evidence type="ECO:0000256" key="9">
    <source>
        <dbReference type="PIRSR" id="PIRSR001529-2"/>
    </source>
</evidence>
<protein>
    <recommendedName>
        <fullName evidence="1">serine--tRNA ligase</fullName>
        <ecNumber evidence="1">6.1.1.11</ecNumber>
    </recommendedName>
    <alternativeName>
        <fullName evidence="6">Seryl-tRNA synthetase</fullName>
    </alternativeName>
    <alternativeName>
        <fullName evidence="7">Seryl-tRNA(Ser) synthetase</fullName>
    </alternativeName>
</protein>
<evidence type="ECO:0000313" key="14">
    <source>
        <dbReference type="Proteomes" id="UP000054485"/>
    </source>
</evidence>
<dbReference type="Gene3D" id="1.10.287.40">
    <property type="entry name" value="Serine-tRNA synthetase, tRNA binding domain"/>
    <property type="match status" value="1"/>
</dbReference>
<accession>A0A0D0ABD2</accession>
<dbReference type="InterPro" id="IPR042103">
    <property type="entry name" value="SerRS_1_N_sf"/>
</dbReference>
<evidence type="ECO:0000256" key="7">
    <source>
        <dbReference type="ARBA" id="ARBA00034892"/>
    </source>
</evidence>
<reference evidence="13 14" key="1">
    <citation type="submission" date="2014-04" db="EMBL/GenBank/DDBJ databases">
        <authorList>
            <consortium name="DOE Joint Genome Institute"/>
            <person name="Kuo A."/>
            <person name="Ruytinx J."/>
            <person name="Rineau F."/>
            <person name="Colpaert J."/>
            <person name="Kohler A."/>
            <person name="Nagy L.G."/>
            <person name="Floudas D."/>
            <person name="Copeland A."/>
            <person name="Barry K.W."/>
            <person name="Cichocki N."/>
            <person name="Veneault-Fourrey C."/>
            <person name="LaButti K."/>
            <person name="Lindquist E.A."/>
            <person name="Lipzen A."/>
            <person name="Lundell T."/>
            <person name="Morin E."/>
            <person name="Murat C."/>
            <person name="Sun H."/>
            <person name="Tunlid A."/>
            <person name="Henrissat B."/>
            <person name="Grigoriev I.V."/>
            <person name="Hibbett D.S."/>
            <person name="Martin F."/>
            <person name="Nordberg H.P."/>
            <person name="Cantor M.N."/>
            <person name="Hua S.X."/>
        </authorList>
    </citation>
    <scope>NUCLEOTIDE SEQUENCE [LARGE SCALE GENOMIC DNA]</scope>
    <source>
        <strain evidence="13 14">UH-Slu-Lm8-n1</strain>
    </source>
</reference>
<dbReference type="InterPro" id="IPR015866">
    <property type="entry name" value="Ser-tRNA-synth_1_N"/>
</dbReference>
<dbReference type="GO" id="GO:0005524">
    <property type="term" value="F:ATP binding"/>
    <property type="evidence" value="ECO:0007669"/>
    <property type="project" value="UniProtKB-KW"/>
</dbReference>
<dbReference type="HOGENOM" id="CLU_023797_4_3_1"/>
<feature type="binding site" evidence="8">
    <location>
        <position position="459"/>
    </location>
    <ligand>
        <name>L-serine</name>
        <dbReference type="ChEBI" id="CHEBI:33384"/>
    </ligand>
</feature>
<dbReference type="Proteomes" id="UP000054485">
    <property type="component" value="Unassembled WGS sequence"/>
</dbReference>
<gene>
    <name evidence="13" type="ORF">CY34DRAFT_799091</name>
</gene>
<keyword evidence="14" id="KW-1185">Reference proteome</keyword>
<feature type="site" description="Important for serine binding" evidence="8">
    <location>
        <position position="461"/>
    </location>
</feature>
<dbReference type="FunCoup" id="A0A0D0ABD2">
    <property type="interactions" value="301"/>
</dbReference>
<feature type="binding site" evidence="9">
    <location>
        <begin position="337"/>
        <end position="340"/>
    </location>
    <ligand>
        <name>ATP</name>
        <dbReference type="ChEBI" id="CHEBI:30616"/>
    </ligand>
</feature>
<dbReference type="PROSITE" id="PS50862">
    <property type="entry name" value="AA_TRNA_LIGASE_II"/>
    <property type="match status" value="1"/>
</dbReference>
<dbReference type="SUPFAM" id="SSF55681">
    <property type="entry name" value="Class II aaRS and biotin synthetases"/>
    <property type="match status" value="1"/>
</dbReference>
<feature type="binding site" evidence="8">
    <location>
        <position position="290"/>
    </location>
    <ligand>
        <name>L-serine</name>
        <dbReference type="ChEBI" id="CHEBI:33384"/>
    </ligand>
</feature>
<keyword evidence="2" id="KW-0436">Ligase</keyword>
<evidence type="ECO:0000256" key="10">
    <source>
        <dbReference type="SAM" id="Coils"/>
    </source>
</evidence>
<feature type="compositionally biased region" description="Low complexity" evidence="11">
    <location>
        <begin position="430"/>
        <end position="448"/>
    </location>
</feature>
<dbReference type="InterPro" id="IPR002317">
    <property type="entry name" value="Ser-tRNA-ligase_type_1"/>
</dbReference>
<dbReference type="Gene3D" id="3.30.930.10">
    <property type="entry name" value="Bira Bifunctional Protein, Domain 2"/>
    <property type="match status" value="1"/>
</dbReference>
<feature type="region of interest" description="Disordered" evidence="11">
    <location>
        <begin position="428"/>
        <end position="448"/>
    </location>
</feature>
<evidence type="ECO:0000256" key="2">
    <source>
        <dbReference type="ARBA" id="ARBA00022598"/>
    </source>
</evidence>
<evidence type="ECO:0000313" key="13">
    <source>
        <dbReference type="EMBL" id="KIK47585.1"/>
    </source>
</evidence>
<feature type="binding site" evidence="9">
    <location>
        <begin position="408"/>
        <end position="411"/>
    </location>
    <ligand>
        <name>ATP</name>
        <dbReference type="ChEBI" id="CHEBI:30616"/>
    </ligand>
</feature>
<dbReference type="OrthoDB" id="10264585at2759"/>
<dbReference type="GO" id="GO:0004828">
    <property type="term" value="F:serine-tRNA ligase activity"/>
    <property type="evidence" value="ECO:0007669"/>
    <property type="project" value="UniProtKB-EC"/>
</dbReference>
<evidence type="ECO:0000259" key="12">
    <source>
        <dbReference type="PROSITE" id="PS50862"/>
    </source>
</evidence>
<evidence type="ECO:0000256" key="8">
    <source>
        <dbReference type="PIRSR" id="PIRSR001529-1"/>
    </source>
</evidence>
<dbReference type="Pfam" id="PF02403">
    <property type="entry name" value="Seryl_tRNA_N"/>
    <property type="match status" value="1"/>
</dbReference>
<dbReference type="AlphaFoldDB" id="A0A0D0ABD2"/>